<evidence type="ECO:0000256" key="6">
    <source>
        <dbReference type="ARBA" id="ARBA00023136"/>
    </source>
</evidence>
<evidence type="ECO:0000313" key="14">
    <source>
        <dbReference type="Proteomes" id="UP001501556"/>
    </source>
</evidence>
<gene>
    <name evidence="13" type="ORF">GCM10022407_12350</name>
</gene>
<evidence type="ECO:0000256" key="9">
    <source>
        <dbReference type="RuleBase" id="RU003357"/>
    </source>
</evidence>
<evidence type="ECO:0000313" key="13">
    <source>
        <dbReference type="EMBL" id="GAA3967748.1"/>
    </source>
</evidence>
<proteinExistence type="inferred from homology"/>
<keyword evidence="10" id="KW-0732">Signal</keyword>
<evidence type="ECO:0000256" key="4">
    <source>
        <dbReference type="ARBA" id="ARBA00022692"/>
    </source>
</evidence>
<feature type="signal peptide" evidence="10">
    <location>
        <begin position="1"/>
        <end position="26"/>
    </location>
</feature>
<evidence type="ECO:0000256" key="5">
    <source>
        <dbReference type="ARBA" id="ARBA00023077"/>
    </source>
</evidence>
<evidence type="ECO:0000256" key="10">
    <source>
        <dbReference type="SAM" id="SignalP"/>
    </source>
</evidence>
<dbReference type="NCBIfam" id="TIGR04056">
    <property type="entry name" value="OMP_RagA_SusC"/>
    <property type="match status" value="1"/>
</dbReference>
<dbReference type="InterPro" id="IPR023996">
    <property type="entry name" value="TonB-dep_OMP_SusC/RagA"/>
</dbReference>
<dbReference type="InterPro" id="IPR039426">
    <property type="entry name" value="TonB-dep_rcpt-like"/>
</dbReference>
<dbReference type="InterPro" id="IPR023997">
    <property type="entry name" value="TonB-dep_OMP_SusC/RagA_CS"/>
</dbReference>
<dbReference type="EMBL" id="BAABDI010000006">
    <property type="protein sequence ID" value="GAA3967748.1"/>
    <property type="molecule type" value="Genomic_DNA"/>
</dbReference>
<keyword evidence="4 8" id="KW-0812">Transmembrane</keyword>
<dbReference type="InterPro" id="IPR037066">
    <property type="entry name" value="Plug_dom_sf"/>
</dbReference>
<dbReference type="Pfam" id="PF00593">
    <property type="entry name" value="TonB_dep_Rec_b-barrel"/>
    <property type="match status" value="1"/>
</dbReference>
<dbReference type="Gene3D" id="2.170.130.10">
    <property type="entry name" value="TonB-dependent receptor, plug domain"/>
    <property type="match status" value="1"/>
</dbReference>
<feature type="chain" id="PRO_5047005093" evidence="10">
    <location>
        <begin position="27"/>
        <end position="1027"/>
    </location>
</feature>
<dbReference type="Pfam" id="PF07715">
    <property type="entry name" value="Plug"/>
    <property type="match status" value="1"/>
</dbReference>
<dbReference type="SUPFAM" id="SSF49464">
    <property type="entry name" value="Carboxypeptidase regulatory domain-like"/>
    <property type="match status" value="1"/>
</dbReference>
<keyword evidence="6 8" id="KW-0472">Membrane</keyword>
<dbReference type="Gene3D" id="2.60.40.1120">
    <property type="entry name" value="Carboxypeptidase-like, regulatory domain"/>
    <property type="match status" value="1"/>
</dbReference>
<evidence type="ECO:0000259" key="12">
    <source>
        <dbReference type="Pfam" id="PF07715"/>
    </source>
</evidence>
<dbReference type="InterPro" id="IPR000531">
    <property type="entry name" value="Beta-barrel_TonB"/>
</dbReference>
<dbReference type="RefSeq" id="WP_345122159.1">
    <property type="nucleotide sequence ID" value="NZ_BAABDI010000006.1"/>
</dbReference>
<keyword evidence="13" id="KW-0675">Receptor</keyword>
<keyword evidence="5 9" id="KW-0798">TonB box</keyword>
<dbReference type="Proteomes" id="UP001501556">
    <property type="component" value="Unassembled WGS sequence"/>
</dbReference>
<reference evidence="14" key="1">
    <citation type="journal article" date="2019" name="Int. J. Syst. Evol. Microbiol.">
        <title>The Global Catalogue of Microorganisms (GCM) 10K type strain sequencing project: providing services to taxonomists for standard genome sequencing and annotation.</title>
        <authorList>
            <consortium name="The Broad Institute Genomics Platform"/>
            <consortium name="The Broad Institute Genome Sequencing Center for Infectious Disease"/>
            <person name="Wu L."/>
            <person name="Ma J."/>
        </authorList>
    </citation>
    <scope>NUCLEOTIDE SEQUENCE [LARGE SCALE GENOMIC DNA]</scope>
    <source>
        <strain evidence="14">JCM 17217</strain>
    </source>
</reference>
<organism evidence="13 14">
    <name type="scientific">Hymenobacter antarcticus</name>
    <dbReference type="NCBI Taxonomy" id="486270"/>
    <lineage>
        <taxon>Bacteria</taxon>
        <taxon>Pseudomonadati</taxon>
        <taxon>Bacteroidota</taxon>
        <taxon>Cytophagia</taxon>
        <taxon>Cytophagales</taxon>
        <taxon>Hymenobacteraceae</taxon>
        <taxon>Hymenobacter</taxon>
    </lineage>
</organism>
<keyword evidence="3 8" id="KW-1134">Transmembrane beta strand</keyword>
<comment type="subcellular location">
    <subcellularLocation>
        <location evidence="1 8">Cell outer membrane</location>
        <topology evidence="1 8">Multi-pass membrane protein</topology>
    </subcellularLocation>
</comment>
<protein>
    <submittedName>
        <fullName evidence="13">TonB-dependent receptor</fullName>
    </submittedName>
</protein>
<comment type="caution">
    <text evidence="13">The sequence shown here is derived from an EMBL/GenBank/DDBJ whole genome shotgun (WGS) entry which is preliminary data.</text>
</comment>
<name>A0ABP7PLM9_9BACT</name>
<dbReference type="NCBIfam" id="TIGR04057">
    <property type="entry name" value="SusC_RagA_signa"/>
    <property type="match status" value="1"/>
</dbReference>
<comment type="similarity">
    <text evidence="8 9">Belongs to the TonB-dependent receptor family.</text>
</comment>
<dbReference type="SUPFAM" id="SSF56935">
    <property type="entry name" value="Porins"/>
    <property type="match status" value="1"/>
</dbReference>
<feature type="domain" description="TonB-dependent receptor-like beta-barrel" evidence="11">
    <location>
        <begin position="402"/>
        <end position="810"/>
    </location>
</feature>
<dbReference type="PROSITE" id="PS52016">
    <property type="entry name" value="TONB_DEPENDENT_REC_3"/>
    <property type="match status" value="1"/>
</dbReference>
<keyword evidence="14" id="KW-1185">Reference proteome</keyword>
<evidence type="ECO:0000256" key="8">
    <source>
        <dbReference type="PROSITE-ProRule" id="PRU01360"/>
    </source>
</evidence>
<sequence>MKHSYLAKLMFLLLLAGLGFPSSAFAQTGSVSGRVLDNKNEGIPGATVLISGTSLGSSSNVDGTYNIQNVPAGPQTLVISFVGYNSVRRPVTVVAGQNIEISADLTENTTQLSEAIVVGYGTQRRQDVTGSVATVDERQFVKGQVTNPEQLIQGKVAGVQITTGGGAPGSGTQVRIRGGSSLSTTNEPLYIIDGVPIDNSEFKFGDNKGVTNPLTLINPNDIETFTVLKDASATAIYGSRASNGVILITTKKGAAGETFRLNFNSQFSVSKRTRSTNVLSADEFRAYVLADTTTTPPVAPGGPRVRAPRGADLLGTANTNWQDEIFRTAYTFDNNVSLSGTAAKVPYRVSYGNLRQEGILKTSELKRNSLSIGLTPRLFSDALRIDINLKGSITDNTFGDEGAIGNAIRFNPTQSVLSGNPAFGGYYEDLEGTRPNSLAPRNPVGQLALREATSRVKRSIGNIQFDYKLPFVSGLRANFNLGYDVLRSDGNTFVPNFSALQIRDVAKPELNGENNPYSQNRNNWLNEFYLNYTREFESAGRVELLAGHSFQEFFRRAPNNIALTAINIPQPGAAAPAYAFSGGEYALESYYTRLNYSLKNRYLLTATLRADRSSRFAPANRTGYFPAVAVGYRLKEESFLRDSKLFSDLKLRAGYGITGQQEVGDQFYGYLATYLLSEATASYQLGNNFIRTYRPQGYFDNLKWEETSTFNAGLDYGLLGNRLSGTVDVYLRKTDRLLNFTSPPAGSNIANELFFNVGSLENRGIEFALNAVPVQSTNFNWNVNFNVAFNRTKLTKLTLNDVPGGVGQQTGDISGSVGQRIQVQTVGFAPQSFYVYKQKYNDQGQPIQANGVNGGINAFEDLNGDGQITPADKYRYKQAAPVTILGFSSNMTYRNLSLAFTLRSNLGNYVYNNVNSDLGYRAGTYGNGVLFLNNRVQDAVSTGFNAVQRESDYYVTDASFVRMDNATLGYNFDKVMGKKANLGLSFAVQNAFVITKYKGIDPEINNGIDRTFYPRPRTFTLGLNVGF</sequence>
<evidence type="ECO:0000259" key="11">
    <source>
        <dbReference type="Pfam" id="PF00593"/>
    </source>
</evidence>
<dbReference type="InterPro" id="IPR008969">
    <property type="entry name" value="CarboxyPept-like_regulatory"/>
</dbReference>
<accession>A0ABP7PLM9</accession>
<feature type="domain" description="TonB-dependent receptor plug" evidence="12">
    <location>
        <begin position="125"/>
        <end position="245"/>
    </location>
</feature>
<evidence type="ECO:0000256" key="1">
    <source>
        <dbReference type="ARBA" id="ARBA00004571"/>
    </source>
</evidence>
<dbReference type="Pfam" id="PF13715">
    <property type="entry name" value="CarbopepD_reg_2"/>
    <property type="match status" value="1"/>
</dbReference>
<dbReference type="Gene3D" id="2.40.170.20">
    <property type="entry name" value="TonB-dependent receptor, beta-barrel domain"/>
    <property type="match status" value="1"/>
</dbReference>
<dbReference type="InterPro" id="IPR012910">
    <property type="entry name" value="Plug_dom"/>
</dbReference>
<keyword evidence="2 8" id="KW-0813">Transport</keyword>
<evidence type="ECO:0000256" key="3">
    <source>
        <dbReference type="ARBA" id="ARBA00022452"/>
    </source>
</evidence>
<evidence type="ECO:0000256" key="2">
    <source>
        <dbReference type="ARBA" id="ARBA00022448"/>
    </source>
</evidence>
<evidence type="ECO:0000256" key="7">
    <source>
        <dbReference type="ARBA" id="ARBA00023237"/>
    </source>
</evidence>
<dbReference type="InterPro" id="IPR036942">
    <property type="entry name" value="Beta-barrel_TonB_sf"/>
</dbReference>
<keyword evidence="7 8" id="KW-0998">Cell outer membrane</keyword>